<protein>
    <recommendedName>
        <fullName evidence="4">GlsB/YeaQ/YmgE family stress response membrane protein</fullName>
    </recommendedName>
</protein>
<feature type="transmembrane region" description="Helical" evidence="1">
    <location>
        <begin position="58"/>
        <end position="78"/>
    </location>
</feature>
<keyword evidence="1" id="KW-0812">Transmembrane</keyword>
<feature type="transmembrane region" description="Helical" evidence="1">
    <location>
        <begin position="28"/>
        <end position="52"/>
    </location>
</feature>
<reference evidence="2 3" key="1">
    <citation type="submission" date="2017-04" db="EMBL/GenBank/DDBJ databases">
        <title>Comparative genome analysis of Subtercola boreus.</title>
        <authorList>
            <person name="Cho Y.-J."/>
            <person name="Cho A."/>
            <person name="Kim O.-S."/>
            <person name="Lee J.-I."/>
        </authorList>
    </citation>
    <scope>NUCLEOTIDE SEQUENCE [LARGE SCALE GENOMIC DNA]</scope>
    <source>
        <strain evidence="2 3">K300</strain>
    </source>
</reference>
<gene>
    <name evidence="2" type="ORF">B7R54_11130</name>
</gene>
<evidence type="ECO:0000256" key="1">
    <source>
        <dbReference type="SAM" id="Phobius"/>
    </source>
</evidence>
<name>A0A3E0VIC5_9MICO</name>
<dbReference type="EMBL" id="NBWZ01000001">
    <property type="protein sequence ID" value="RFA09702.1"/>
    <property type="molecule type" value="Genomic_DNA"/>
</dbReference>
<dbReference type="AlphaFoldDB" id="A0A3E0VIC5"/>
<keyword evidence="1" id="KW-1133">Transmembrane helix</keyword>
<dbReference type="OrthoDB" id="5121696at2"/>
<proteinExistence type="predicted"/>
<evidence type="ECO:0000313" key="3">
    <source>
        <dbReference type="Proteomes" id="UP000256486"/>
    </source>
</evidence>
<dbReference type="Proteomes" id="UP000256486">
    <property type="component" value="Unassembled WGS sequence"/>
</dbReference>
<comment type="caution">
    <text evidence="2">The sequence shown here is derived from an EMBL/GenBank/DDBJ whole genome shotgun (WGS) entry which is preliminary data.</text>
</comment>
<evidence type="ECO:0000313" key="2">
    <source>
        <dbReference type="EMBL" id="RFA09702.1"/>
    </source>
</evidence>
<keyword evidence="1" id="KW-0472">Membrane</keyword>
<keyword evidence="3" id="KW-1185">Reference proteome</keyword>
<accession>A0A3E0VIC5</accession>
<sequence length="101" mass="10854">MELLFVVLGGIIIGLLGRYLFPLRETHGVLLVPALGAASAAILWEVLTWLGLPYDGGWIWVIALVGTAVIVALVTPALGRARRNRDRAELSALLSPKARTI</sequence>
<feature type="transmembrane region" description="Helical" evidence="1">
    <location>
        <begin position="6"/>
        <end position="21"/>
    </location>
</feature>
<organism evidence="2 3">
    <name type="scientific">Subtercola boreus</name>
    <dbReference type="NCBI Taxonomy" id="120213"/>
    <lineage>
        <taxon>Bacteria</taxon>
        <taxon>Bacillati</taxon>
        <taxon>Actinomycetota</taxon>
        <taxon>Actinomycetes</taxon>
        <taxon>Micrococcales</taxon>
        <taxon>Microbacteriaceae</taxon>
        <taxon>Subtercola</taxon>
    </lineage>
</organism>
<evidence type="ECO:0008006" key="4">
    <source>
        <dbReference type="Google" id="ProtNLM"/>
    </source>
</evidence>
<dbReference type="RefSeq" id="WP_116415095.1">
    <property type="nucleotide sequence ID" value="NZ_NBWZ01000001.1"/>
</dbReference>